<dbReference type="STRING" id="888268.A0A1E5VJY5"/>
<dbReference type="SUPFAM" id="SSF53335">
    <property type="entry name" value="S-adenosyl-L-methionine-dependent methyltransferases"/>
    <property type="match status" value="1"/>
</dbReference>
<dbReference type="AlphaFoldDB" id="A0A1E5VJY5"/>
<dbReference type="GO" id="GO:0008168">
    <property type="term" value="F:methyltransferase activity"/>
    <property type="evidence" value="ECO:0007669"/>
    <property type="project" value="UniProtKB-KW"/>
</dbReference>
<name>A0A1E5VJY5_9POAL</name>
<organism evidence="2 3">
    <name type="scientific">Dichanthelium oligosanthes</name>
    <dbReference type="NCBI Taxonomy" id="888268"/>
    <lineage>
        <taxon>Eukaryota</taxon>
        <taxon>Viridiplantae</taxon>
        <taxon>Streptophyta</taxon>
        <taxon>Embryophyta</taxon>
        <taxon>Tracheophyta</taxon>
        <taxon>Spermatophyta</taxon>
        <taxon>Magnoliopsida</taxon>
        <taxon>Liliopsida</taxon>
        <taxon>Poales</taxon>
        <taxon>Poaceae</taxon>
        <taxon>PACMAD clade</taxon>
        <taxon>Panicoideae</taxon>
        <taxon>Panicodae</taxon>
        <taxon>Paniceae</taxon>
        <taxon>Dichantheliinae</taxon>
        <taxon>Dichanthelium</taxon>
    </lineage>
</organism>
<gene>
    <name evidence="2" type="ORF">BAE44_0013566</name>
</gene>
<dbReference type="PANTHER" id="PTHR31009">
    <property type="entry name" value="S-ADENOSYL-L-METHIONINE:CARBOXYL METHYLTRANSFERASE FAMILY PROTEIN"/>
    <property type="match status" value="1"/>
</dbReference>
<keyword evidence="2" id="KW-0808">Transferase</keyword>
<comment type="similarity">
    <text evidence="1">Belongs to the methyltransferase superfamily. Type-7 methyltransferase family. SABATH subfamily.</text>
</comment>
<dbReference type="Proteomes" id="UP000095767">
    <property type="component" value="Unassembled WGS sequence"/>
</dbReference>
<dbReference type="EMBL" id="LWDX02037295">
    <property type="protein sequence ID" value="OEL25417.1"/>
    <property type="molecule type" value="Genomic_DNA"/>
</dbReference>
<sequence>MSSAWRVGRGRSATSTTAKFRTWNSKQRIGQLPPPPPHHPRFHVRLRHCFSVHWLSQVPREAVDKGSAAYNRGKVFVHGASEATGAAYRRQFQSDLSRFLRRRAAELKLGGVMFLLCLGRPAADPTDQGRVKLLYGTPFEDSWADLVREGLMESGRMDNFNVPLYAPTLDEVREAVAAAGAFRINRLARW</sequence>
<proteinExistence type="inferred from homology"/>
<dbReference type="OrthoDB" id="1523883at2759"/>
<evidence type="ECO:0000256" key="1">
    <source>
        <dbReference type="ARBA" id="ARBA00008908"/>
    </source>
</evidence>
<comment type="caution">
    <text evidence="2">The sequence shown here is derived from an EMBL/GenBank/DDBJ whole genome shotgun (WGS) entry which is preliminary data.</text>
</comment>
<dbReference type="Pfam" id="PF03492">
    <property type="entry name" value="Methyltransf_7"/>
    <property type="match status" value="1"/>
</dbReference>
<dbReference type="GO" id="GO:0032259">
    <property type="term" value="P:methylation"/>
    <property type="evidence" value="ECO:0007669"/>
    <property type="project" value="UniProtKB-KW"/>
</dbReference>
<dbReference type="InterPro" id="IPR005299">
    <property type="entry name" value="MeTrfase_7"/>
</dbReference>
<reference evidence="2 3" key="1">
    <citation type="submission" date="2016-09" db="EMBL/GenBank/DDBJ databases">
        <title>The draft genome of Dichanthelium oligosanthes: A C3 panicoid grass species.</title>
        <authorList>
            <person name="Studer A.J."/>
            <person name="Schnable J.C."/>
            <person name="Brutnell T.P."/>
        </authorList>
    </citation>
    <scope>NUCLEOTIDE SEQUENCE [LARGE SCALE GENOMIC DNA]</scope>
    <source>
        <strain evidence="3">cv. Kellogg 1175</strain>
        <tissue evidence="2">Leaf</tissue>
    </source>
</reference>
<dbReference type="InterPro" id="IPR029063">
    <property type="entry name" value="SAM-dependent_MTases_sf"/>
</dbReference>
<evidence type="ECO:0000313" key="2">
    <source>
        <dbReference type="EMBL" id="OEL25417.1"/>
    </source>
</evidence>
<keyword evidence="2" id="KW-0489">Methyltransferase</keyword>
<protein>
    <submittedName>
        <fullName evidence="2">Indole-3-acetate O-methyltransferase 1</fullName>
    </submittedName>
</protein>
<evidence type="ECO:0000313" key="3">
    <source>
        <dbReference type="Proteomes" id="UP000095767"/>
    </source>
</evidence>
<dbReference type="Gene3D" id="3.40.50.150">
    <property type="entry name" value="Vaccinia Virus protein VP39"/>
    <property type="match status" value="1"/>
</dbReference>
<keyword evidence="3" id="KW-1185">Reference proteome</keyword>
<accession>A0A1E5VJY5</accession>